<dbReference type="RefSeq" id="WP_076626101.1">
    <property type="nucleotide sequence ID" value="NZ_CP019312.1"/>
</dbReference>
<dbReference type="OrthoDB" id="5288220at2"/>
<dbReference type="STRING" id="299262.BWR18_00155"/>
<dbReference type="KEGG" id="tom:BWR18_00155"/>
<dbReference type="InterPro" id="IPR049945">
    <property type="entry name" value="AAA_22"/>
</dbReference>
<organism evidence="2 3">
    <name type="scientific">Tateyamaria omphalii</name>
    <dbReference type="NCBI Taxonomy" id="299262"/>
    <lineage>
        <taxon>Bacteria</taxon>
        <taxon>Pseudomonadati</taxon>
        <taxon>Pseudomonadota</taxon>
        <taxon>Alphaproteobacteria</taxon>
        <taxon>Rhodobacterales</taxon>
        <taxon>Roseobacteraceae</taxon>
        <taxon>Tateyamaria</taxon>
    </lineage>
</organism>
<name>A0A1P8MQD7_9RHOB</name>
<dbReference type="EMBL" id="CP019312">
    <property type="protein sequence ID" value="APX10287.1"/>
    <property type="molecule type" value="Genomic_DNA"/>
</dbReference>
<dbReference type="SUPFAM" id="SSF52540">
    <property type="entry name" value="P-loop containing nucleoside triphosphate hydrolases"/>
    <property type="match status" value="1"/>
</dbReference>
<dbReference type="InterPro" id="IPR027417">
    <property type="entry name" value="P-loop_NTPase"/>
</dbReference>
<dbReference type="GO" id="GO:0016887">
    <property type="term" value="F:ATP hydrolysis activity"/>
    <property type="evidence" value="ECO:0007669"/>
    <property type="project" value="InterPro"/>
</dbReference>
<evidence type="ECO:0000313" key="2">
    <source>
        <dbReference type="EMBL" id="APX10287.1"/>
    </source>
</evidence>
<reference evidence="2 3" key="1">
    <citation type="submission" date="2017-01" db="EMBL/GenBank/DDBJ databases">
        <title>Complete genome of Tateyamaria omphalii DOK1-4 isolated from seawater in Dokdo.</title>
        <authorList>
            <person name="Kim J.H."/>
            <person name="Chi W.-J."/>
        </authorList>
    </citation>
    <scope>NUCLEOTIDE SEQUENCE [LARGE SCALE GENOMIC DNA]</scope>
    <source>
        <strain evidence="2 3">DOK1-4</strain>
    </source>
</reference>
<gene>
    <name evidence="2" type="ORF">BWR18_00155</name>
</gene>
<dbReference type="Proteomes" id="UP000186336">
    <property type="component" value="Chromosome"/>
</dbReference>
<protein>
    <recommendedName>
        <fullName evidence="1">ORC1/DEAH AAA+ ATPase domain-containing protein</fullName>
    </recommendedName>
</protein>
<dbReference type="Pfam" id="PF13401">
    <property type="entry name" value="AAA_22"/>
    <property type="match status" value="1"/>
</dbReference>
<sequence length="321" mass="36509">MSSFIIPEIVNSAETFNGKLFPLPRAAQLERVFAEMFSRHLGNLRGGDYFESEVLVVTGKSGAGKSTEIMNLLKNFNTSGAMLPTGQPVRMVACELNRKDNWKVLGQKTLTNMRYPVSDRARLTQPETWARVVQQGAEHGVIGINYDEMQHILAKKSEEALEAELDSFKSILKSKRWPFLLILSGLPEINEPVRVFEQLCRKVTYIHFEDIDYDKEEITVQEIVTSYAMKVGLQVEDDLNTRDFIHRLTTAAAFRWGLVCEITTKAVERALVAQSPHLTKDHFVDAWVMKTNVNRAATPFTHDNYATLFRREQPFHASLTT</sequence>
<keyword evidence="3" id="KW-1185">Reference proteome</keyword>
<evidence type="ECO:0000259" key="1">
    <source>
        <dbReference type="Pfam" id="PF13401"/>
    </source>
</evidence>
<accession>A0A1P8MQD7</accession>
<proteinExistence type="predicted"/>
<dbReference type="AlphaFoldDB" id="A0A1P8MQD7"/>
<feature type="domain" description="ORC1/DEAH AAA+ ATPase" evidence="1">
    <location>
        <begin position="53"/>
        <end position="190"/>
    </location>
</feature>
<evidence type="ECO:0000313" key="3">
    <source>
        <dbReference type="Proteomes" id="UP000186336"/>
    </source>
</evidence>